<dbReference type="InterPro" id="IPR051054">
    <property type="entry name" value="SorC_transcr_regulators"/>
</dbReference>
<evidence type="ECO:0000313" key="7">
    <source>
        <dbReference type="EMBL" id="MBB6478296.1"/>
    </source>
</evidence>
<gene>
    <name evidence="7" type="ORF">HNR45_001367</name>
</gene>
<dbReference type="Pfam" id="PF21715">
    <property type="entry name" value="CggR_N"/>
    <property type="match status" value="1"/>
</dbReference>
<dbReference type="InterPro" id="IPR036388">
    <property type="entry name" value="WH-like_DNA-bd_sf"/>
</dbReference>
<keyword evidence="2" id="KW-0805">Transcription regulation</keyword>
<dbReference type="GO" id="GO:0003677">
    <property type="term" value="F:DNA binding"/>
    <property type="evidence" value="ECO:0007669"/>
    <property type="project" value="UniProtKB-KW"/>
</dbReference>
<reference evidence="7 8" key="1">
    <citation type="submission" date="2020-08" db="EMBL/GenBank/DDBJ databases">
        <title>Genomic Encyclopedia of Type Strains, Phase IV (KMG-IV): sequencing the most valuable type-strain genomes for metagenomic binning, comparative biology and taxonomic classification.</title>
        <authorList>
            <person name="Goeker M."/>
        </authorList>
    </citation>
    <scope>NUCLEOTIDE SEQUENCE [LARGE SCALE GENOMIC DNA]</scope>
    <source>
        <strain evidence="7 8">DSM 21255</strain>
    </source>
</reference>
<dbReference type="InterPro" id="IPR007324">
    <property type="entry name" value="Sugar-bd_dom_put"/>
</dbReference>
<evidence type="ECO:0000313" key="8">
    <source>
        <dbReference type="Proteomes" id="UP000591941"/>
    </source>
</evidence>
<evidence type="ECO:0000259" key="5">
    <source>
        <dbReference type="Pfam" id="PF04198"/>
    </source>
</evidence>
<sequence length="394" mass="43009">MRRKEPHFGSPLRLEISFATMNAGIFFYRSWTKNVPRASEVIATKEDVLVSLVPELFAEAERRYAVLKEVSLQAPIGRRAIADATGFTERVVRNLAAELEANGLVTVTPAGISMTRRGEQLLVDLAAYFRTRQSVKRLERELVEILAMKEVRIVRGDSSRDRTVQRNLAQEGALLVARYLADDLVVAVSGGTTLSLVAKALPESTAKVTVVPARGGFGETLETQANTIAAMVARKTRGTYRMLHVPDGFSPELIDILRREDKSLREVEALIHRADLLIMGIGDAARMADLRQIPPAERATLMTGGAVGETLGYYARADGEIVYCRHNVGLTLEELGSVPDVVLVAGGSQKAAAILAMARAGVHGRLVTDEGAAQAIYQIVNSQRRQTHVNKSRD</sequence>
<dbReference type="OrthoDB" id="9793820at2"/>
<dbReference type="GeneID" id="93486620"/>
<evidence type="ECO:0000259" key="6">
    <source>
        <dbReference type="Pfam" id="PF21715"/>
    </source>
</evidence>
<dbReference type="EMBL" id="JACHHI010000007">
    <property type="protein sequence ID" value="MBB6478296.1"/>
    <property type="molecule type" value="Genomic_DNA"/>
</dbReference>
<dbReference type="RefSeq" id="WP_159823322.1">
    <property type="nucleotide sequence ID" value="NZ_CABWNB010000005.1"/>
</dbReference>
<keyword evidence="4" id="KW-0804">Transcription</keyword>
<organism evidence="7 8">
    <name type="scientific">Negativicoccus succinicivorans</name>
    <dbReference type="NCBI Taxonomy" id="620903"/>
    <lineage>
        <taxon>Bacteria</taxon>
        <taxon>Bacillati</taxon>
        <taxon>Bacillota</taxon>
        <taxon>Negativicutes</taxon>
        <taxon>Veillonellales</taxon>
        <taxon>Veillonellaceae</taxon>
        <taxon>Negativicoccus</taxon>
    </lineage>
</organism>
<comment type="caution">
    <text evidence="7">The sequence shown here is derived from an EMBL/GenBank/DDBJ whole genome shotgun (WGS) entry which is preliminary data.</text>
</comment>
<dbReference type="Proteomes" id="UP000591941">
    <property type="component" value="Unassembled WGS sequence"/>
</dbReference>
<dbReference type="PANTHER" id="PTHR34294:SF5">
    <property type="entry name" value="CENTRAL GLYCOLYTIC GENES REGULATOR"/>
    <property type="match status" value="1"/>
</dbReference>
<proteinExistence type="inferred from homology"/>
<dbReference type="PANTHER" id="PTHR34294">
    <property type="entry name" value="TRANSCRIPTIONAL REGULATOR-RELATED"/>
    <property type="match status" value="1"/>
</dbReference>
<keyword evidence="8" id="KW-1185">Reference proteome</keyword>
<evidence type="ECO:0000256" key="2">
    <source>
        <dbReference type="ARBA" id="ARBA00023015"/>
    </source>
</evidence>
<dbReference type="Pfam" id="PF04198">
    <property type="entry name" value="Sugar-bind"/>
    <property type="match status" value="1"/>
</dbReference>
<dbReference type="Gene3D" id="1.10.10.10">
    <property type="entry name" value="Winged helix-like DNA-binding domain superfamily/Winged helix DNA-binding domain"/>
    <property type="match status" value="1"/>
</dbReference>
<feature type="domain" description="Sugar-binding" evidence="5">
    <location>
        <begin position="137"/>
        <end position="376"/>
    </location>
</feature>
<name>A0A841R3A1_9FIRM</name>
<evidence type="ECO:0000256" key="4">
    <source>
        <dbReference type="ARBA" id="ARBA00023163"/>
    </source>
</evidence>
<dbReference type="SUPFAM" id="SSF100950">
    <property type="entry name" value="NagB/RpiA/CoA transferase-like"/>
    <property type="match status" value="1"/>
</dbReference>
<protein>
    <submittedName>
        <fullName evidence="7">Central glycolytic genes regulator</fullName>
    </submittedName>
</protein>
<dbReference type="AlphaFoldDB" id="A0A841R3A1"/>
<dbReference type="InterPro" id="IPR048715">
    <property type="entry name" value="CggR_N"/>
</dbReference>
<evidence type="ECO:0000256" key="1">
    <source>
        <dbReference type="ARBA" id="ARBA00010466"/>
    </source>
</evidence>
<dbReference type="InterPro" id="IPR036390">
    <property type="entry name" value="WH_DNA-bd_sf"/>
</dbReference>
<dbReference type="SUPFAM" id="SSF46785">
    <property type="entry name" value="Winged helix' DNA-binding domain"/>
    <property type="match status" value="1"/>
</dbReference>
<dbReference type="GO" id="GO:0030246">
    <property type="term" value="F:carbohydrate binding"/>
    <property type="evidence" value="ECO:0007669"/>
    <property type="project" value="InterPro"/>
</dbReference>
<comment type="similarity">
    <text evidence="1">Belongs to the SorC transcriptional regulatory family.</text>
</comment>
<accession>A0A841R3A1</accession>
<dbReference type="Gene3D" id="3.40.50.1360">
    <property type="match status" value="1"/>
</dbReference>
<keyword evidence="3" id="KW-0238">DNA-binding</keyword>
<dbReference type="InterPro" id="IPR037171">
    <property type="entry name" value="NagB/RpiA_transferase-like"/>
</dbReference>
<evidence type="ECO:0000256" key="3">
    <source>
        <dbReference type="ARBA" id="ARBA00023125"/>
    </source>
</evidence>
<feature type="domain" description="CggR N-terminal DNA binding" evidence="6">
    <location>
        <begin position="61"/>
        <end position="127"/>
    </location>
</feature>